<evidence type="ECO:0000256" key="2">
    <source>
        <dbReference type="ARBA" id="ARBA00022884"/>
    </source>
</evidence>
<dbReference type="GO" id="GO:0019843">
    <property type="term" value="F:rRNA binding"/>
    <property type="evidence" value="ECO:0007669"/>
    <property type="project" value="UniProtKB-UniRule"/>
</dbReference>
<dbReference type="AlphaFoldDB" id="A0AA37BR47"/>
<gene>
    <name evidence="5" type="primary">rpl6</name>
    <name evidence="7" type="ORF">GCM10007108_07750</name>
</gene>
<dbReference type="Pfam" id="PF00347">
    <property type="entry name" value="Ribosomal_L6"/>
    <property type="match status" value="2"/>
</dbReference>
<dbReference type="InterPro" id="IPR036789">
    <property type="entry name" value="Ribosomal_uL6-like_a/b-dom_sf"/>
</dbReference>
<comment type="subunit">
    <text evidence="5">Part of the 50S ribosomal subunit.</text>
</comment>
<dbReference type="PANTHER" id="PTHR11655">
    <property type="entry name" value="60S/50S RIBOSOMAL PROTEIN L6/L9"/>
    <property type="match status" value="1"/>
</dbReference>
<comment type="caution">
    <text evidence="7">The sequence shown here is derived from an EMBL/GenBank/DDBJ whole genome shotgun (WGS) entry which is preliminary data.</text>
</comment>
<reference evidence="7" key="2">
    <citation type="submission" date="2022-09" db="EMBL/GenBank/DDBJ databases">
        <authorList>
            <person name="Sun Q."/>
            <person name="Ohkuma M."/>
        </authorList>
    </citation>
    <scope>NUCLEOTIDE SEQUENCE</scope>
    <source>
        <strain evidence="7">JCM 13583</strain>
    </source>
</reference>
<dbReference type="GO" id="GO:0002181">
    <property type="term" value="P:cytoplasmic translation"/>
    <property type="evidence" value="ECO:0007669"/>
    <property type="project" value="TreeGrafter"/>
</dbReference>
<dbReference type="SUPFAM" id="SSF56053">
    <property type="entry name" value="Ribosomal protein L6"/>
    <property type="match status" value="2"/>
</dbReference>
<feature type="domain" description="Large ribosomal subunit protein uL6 alpha-beta" evidence="6">
    <location>
        <begin position="97"/>
        <end position="171"/>
    </location>
</feature>
<keyword evidence="2 5" id="KW-0694">RNA-binding</keyword>
<dbReference type="Gene3D" id="3.90.930.12">
    <property type="entry name" value="Ribosomal protein L6, alpha-beta domain"/>
    <property type="match status" value="2"/>
</dbReference>
<dbReference type="RefSeq" id="WP_229657482.1">
    <property type="nucleotide sequence ID" value="NZ_BMNY01000001.1"/>
</dbReference>
<dbReference type="NCBIfam" id="TIGR03653">
    <property type="entry name" value="uL6_arch"/>
    <property type="match status" value="1"/>
</dbReference>
<dbReference type="InterPro" id="IPR000702">
    <property type="entry name" value="Ribosomal_uL6-like"/>
</dbReference>
<evidence type="ECO:0000259" key="6">
    <source>
        <dbReference type="Pfam" id="PF00347"/>
    </source>
</evidence>
<dbReference type="GO" id="GO:0003735">
    <property type="term" value="F:structural constituent of ribosome"/>
    <property type="evidence" value="ECO:0007669"/>
    <property type="project" value="UniProtKB-UniRule"/>
</dbReference>
<dbReference type="EMBL" id="BMNY01000001">
    <property type="protein sequence ID" value="GGM72068.1"/>
    <property type="molecule type" value="Genomic_DNA"/>
</dbReference>
<name>A0AA37BR47_9ARCH</name>
<keyword evidence="3 5" id="KW-0689">Ribosomal protein</keyword>
<dbReference type="HAMAP" id="MF_01365_A">
    <property type="entry name" value="Ribosomal_uL6_A"/>
    <property type="match status" value="1"/>
</dbReference>
<keyword evidence="1 5" id="KW-0699">rRNA-binding</keyword>
<dbReference type="PANTHER" id="PTHR11655:SF16">
    <property type="entry name" value="60S RIBOSOMAL PROTEIN L9"/>
    <property type="match status" value="1"/>
</dbReference>
<accession>A0AA37BR47</accession>
<protein>
    <recommendedName>
        <fullName evidence="5">Large ribosomal subunit protein uL6</fullName>
    </recommendedName>
</protein>
<dbReference type="Proteomes" id="UP000632195">
    <property type="component" value="Unassembled WGS sequence"/>
</dbReference>
<keyword evidence="8" id="KW-1185">Reference proteome</keyword>
<evidence type="ECO:0000256" key="5">
    <source>
        <dbReference type="HAMAP-Rule" id="MF_01365"/>
    </source>
</evidence>
<proteinExistence type="inferred from homology"/>
<comment type="function">
    <text evidence="5">This protein binds to the 23S rRNA, and is important in its secondary structure. It is located near the subunit interface in the base of the L7/L12 stalk, and near the tRNA binding site of the peptidyltransferase center.</text>
</comment>
<dbReference type="NCBIfam" id="NF004037">
    <property type="entry name" value="PRK05518.1"/>
    <property type="match status" value="1"/>
</dbReference>
<dbReference type="InterPro" id="IPR020040">
    <property type="entry name" value="Ribosomal_uL6_a/b-dom"/>
</dbReference>
<evidence type="ECO:0000256" key="1">
    <source>
        <dbReference type="ARBA" id="ARBA00022730"/>
    </source>
</evidence>
<dbReference type="InterPro" id="IPR019907">
    <property type="entry name" value="Ribosomal_uL6_arc"/>
</dbReference>
<reference evidence="7" key="1">
    <citation type="journal article" date="2014" name="Int. J. Syst. Evol. Microbiol.">
        <title>Complete genome sequence of Corynebacterium casei LMG S-19264T (=DSM 44701T), isolated from a smear-ripened cheese.</title>
        <authorList>
            <consortium name="US DOE Joint Genome Institute (JGI-PGF)"/>
            <person name="Walter F."/>
            <person name="Albersmeier A."/>
            <person name="Kalinowski J."/>
            <person name="Ruckert C."/>
        </authorList>
    </citation>
    <scope>NUCLEOTIDE SEQUENCE</scope>
    <source>
        <strain evidence="7">JCM 13583</strain>
    </source>
</reference>
<dbReference type="GO" id="GO:0022625">
    <property type="term" value="C:cytosolic large ribosomal subunit"/>
    <property type="evidence" value="ECO:0007669"/>
    <property type="project" value="UniProtKB-UniRule"/>
</dbReference>
<evidence type="ECO:0000313" key="8">
    <source>
        <dbReference type="Proteomes" id="UP000632195"/>
    </source>
</evidence>
<evidence type="ECO:0000256" key="3">
    <source>
        <dbReference type="ARBA" id="ARBA00022980"/>
    </source>
</evidence>
<evidence type="ECO:0000313" key="7">
    <source>
        <dbReference type="EMBL" id="GGM72068.1"/>
    </source>
</evidence>
<evidence type="ECO:0000256" key="4">
    <source>
        <dbReference type="ARBA" id="ARBA00023274"/>
    </source>
</evidence>
<keyword evidence="4 5" id="KW-0687">Ribonucleoprotein</keyword>
<sequence length="179" mass="20423">MEIKWKEMFSLSPPQGVTFTVSDHTVEVKGKLGTVVRVFKDNYVRVVPDGNSIKIMVSKENRRNRGIAGTWYSEIRNAFRGVTEGFRYEMKIDYTHFPMRVSVRGNRVVIENFLGERSPRYADIVGNTKVSVKGDRVTLEGIDRRQLGETAANIERATKIKGFDLRVFQDGVYLISKGE</sequence>
<feature type="domain" description="Large ribosomal subunit protein uL6 alpha-beta" evidence="6">
    <location>
        <begin position="14"/>
        <end position="85"/>
    </location>
</feature>
<organism evidence="7 8">
    <name type="scientific">Thermogymnomonas acidicola</name>
    <dbReference type="NCBI Taxonomy" id="399579"/>
    <lineage>
        <taxon>Archaea</taxon>
        <taxon>Methanobacteriati</taxon>
        <taxon>Thermoplasmatota</taxon>
        <taxon>Thermoplasmata</taxon>
        <taxon>Thermoplasmatales</taxon>
        <taxon>Thermogymnomonas</taxon>
    </lineage>
</organism>
<dbReference type="FunFam" id="3.90.930.12:FF:000008">
    <property type="entry name" value="50S ribosomal protein L6"/>
    <property type="match status" value="1"/>
</dbReference>
<dbReference type="PIRSF" id="PIRSF002162">
    <property type="entry name" value="Ribosomal_L6"/>
    <property type="match status" value="1"/>
</dbReference>
<comment type="similarity">
    <text evidence="5">Belongs to the universal ribosomal protein uL6 family.</text>
</comment>